<accession>A0A9D6L6W6</accession>
<dbReference type="Pfam" id="PF13505">
    <property type="entry name" value="OMP_b-brl"/>
    <property type="match status" value="1"/>
</dbReference>
<evidence type="ECO:0000313" key="4">
    <source>
        <dbReference type="EMBL" id="MBI3539891.1"/>
    </source>
</evidence>
<feature type="signal peptide" evidence="2">
    <location>
        <begin position="1"/>
        <end position="27"/>
    </location>
</feature>
<comment type="caution">
    <text evidence="4">The sequence shown here is derived from an EMBL/GenBank/DDBJ whole genome shotgun (WGS) entry which is preliminary data.</text>
</comment>
<dbReference type="InterPro" id="IPR027385">
    <property type="entry name" value="Beta-barrel_OMP"/>
</dbReference>
<dbReference type="AlphaFoldDB" id="A0A9D6L6W6"/>
<evidence type="ECO:0000313" key="5">
    <source>
        <dbReference type="Proteomes" id="UP000807850"/>
    </source>
</evidence>
<dbReference type="Proteomes" id="UP000807850">
    <property type="component" value="Unassembled WGS sequence"/>
</dbReference>
<gene>
    <name evidence="4" type="ORF">HY076_06430</name>
</gene>
<organism evidence="4 5">
    <name type="scientific">Eiseniibacteriota bacterium</name>
    <dbReference type="NCBI Taxonomy" id="2212470"/>
    <lineage>
        <taxon>Bacteria</taxon>
        <taxon>Candidatus Eiseniibacteriota</taxon>
    </lineage>
</organism>
<feature type="domain" description="Outer membrane protein beta-barrel" evidence="3">
    <location>
        <begin position="15"/>
        <end position="181"/>
    </location>
</feature>
<evidence type="ECO:0000256" key="1">
    <source>
        <dbReference type="ARBA" id="ARBA00022729"/>
    </source>
</evidence>
<dbReference type="Gene3D" id="2.40.160.20">
    <property type="match status" value="1"/>
</dbReference>
<protein>
    <submittedName>
        <fullName evidence="4">Outer membrane beta-barrel protein</fullName>
    </submittedName>
</protein>
<keyword evidence="1 2" id="KW-0732">Signal</keyword>
<name>A0A9D6L6W6_UNCEI</name>
<proteinExistence type="predicted"/>
<evidence type="ECO:0000259" key="3">
    <source>
        <dbReference type="Pfam" id="PF13505"/>
    </source>
</evidence>
<sequence length="184" mass="19442">MRFATRRLAVGLVCAIASLAVAGAARASGSELIPSIGVTRSVHDSNADAQVYGGLAVRTTMLPGLKAEIGAAYRSEDRNGGSLKVRQWPVTGSLWLTPLPVIYAGGGVGWYHTTFDYAPALAIANQTTEKFGVHLGGGLEVPLGPAALDLNGRYVFLGTEQSQLPPQKFNPDFWTTTLGLAIRF</sequence>
<dbReference type="InterPro" id="IPR011250">
    <property type="entry name" value="OMP/PagP_B-barrel"/>
</dbReference>
<dbReference type="SUPFAM" id="SSF56925">
    <property type="entry name" value="OMPA-like"/>
    <property type="match status" value="1"/>
</dbReference>
<feature type="chain" id="PRO_5038943112" evidence="2">
    <location>
        <begin position="28"/>
        <end position="184"/>
    </location>
</feature>
<evidence type="ECO:0000256" key="2">
    <source>
        <dbReference type="SAM" id="SignalP"/>
    </source>
</evidence>
<reference evidence="4" key="1">
    <citation type="submission" date="2020-07" db="EMBL/GenBank/DDBJ databases">
        <title>Huge and variable diversity of episymbiotic CPR bacteria and DPANN archaea in groundwater ecosystems.</title>
        <authorList>
            <person name="He C.Y."/>
            <person name="Keren R."/>
            <person name="Whittaker M."/>
            <person name="Farag I.F."/>
            <person name="Doudna J."/>
            <person name="Cate J.H.D."/>
            <person name="Banfield J.F."/>
        </authorList>
    </citation>
    <scope>NUCLEOTIDE SEQUENCE</scope>
    <source>
        <strain evidence="4">NC_groundwater_928_Pr1_S-0.2um_72_17</strain>
    </source>
</reference>
<dbReference type="EMBL" id="JACQAY010000206">
    <property type="protein sequence ID" value="MBI3539891.1"/>
    <property type="molecule type" value="Genomic_DNA"/>
</dbReference>